<organism evidence="1 4">
    <name type="scientific">Synechococcus phage S-CAM3</name>
    <dbReference type="NCBI Taxonomy" id="1883366"/>
    <lineage>
        <taxon>Viruses</taxon>
        <taxon>Duplodnaviria</taxon>
        <taxon>Heunggongvirae</taxon>
        <taxon>Uroviricota</taxon>
        <taxon>Caudoviricetes</taxon>
        <taxon>Pantevenvirales</taxon>
        <taxon>Kyanoviridae</taxon>
        <taxon>Charybdisvirus</taxon>
        <taxon>Charybdisvirus scam3</taxon>
    </lineage>
</organism>
<evidence type="ECO:0000313" key="4">
    <source>
        <dbReference type="Proteomes" id="UP000240920"/>
    </source>
</evidence>
<evidence type="ECO:0000313" key="2">
    <source>
        <dbReference type="EMBL" id="AOV58850.1"/>
    </source>
</evidence>
<evidence type="ECO:0000313" key="3">
    <source>
        <dbReference type="Proteomes" id="UP000240804"/>
    </source>
</evidence>
<dbReference type="Proteomes" id="UP000240804">
    <property type="component" value="Segment"/>
</dbReference>
<protein>
    <submittedName>
        <fullName evidence="1">Uncharacterized protein</fullName>
    </submittedName>
</protein>
<accession>A0A1D8KIW6</accession>
<dbReference type="Proteomes" id="UP000240920">
    <property type="component" value="Segment"/>
</dbReference>
<proteinExistence type="predicted"/>
<gene>
    <name evidence="1" type="ORF">S250808_106</name>
    <name evidence="2" type="ORF">T040910_106</name>
</gene>
<sequence length="42" mass="4731">MVVGSDWKGKEVVGSQYAKSVRFFDRLGDYSTTQTVKGIAYR</sequence>
<dbReference type="EMBL" id="KU686197">
    <property type="protein sequence ID" value="AOV58611.1"/>
    <property type="molecule type" value="Genomic_DNA"/>
</dbReference>
<evidence type="ECO:0000313" key="1">
    <source>
        <dbReference type="EMBL" id="AOV58611.1"/>
    </source>
</evidence>
<dbReference type="EMBL" id="KU686198">
    <property type="protein sequence ID" value="AOV58850.1"/>
    <property type="molecule type" value="Genomic_DNA"/>
</dbReference>
<name>A0A1D8KIW6_9CAUD</name>
<reference evidence="3 4" key="1">
    <citation type="journal article" date="2016" name="Virology">
        <title>The genomic content and context of auxiliary metabolic genes in marine cyanomyoviruses.</title>
        <authorList>
            <person name="Crummett L.T."/>
            <person name="Puxty R.J."/>
            <person name="Weihe C."/>
            <person name="Marston M.F."/>
            <person name="Martiny J.B."/>
        </authorList>
    </citation>
    <scope>NUCLEOTIDE SEQUENCE [LARGE SCALE GENOMIC DNA]</scope>
    <source>
        <strain evidence="1">0808SB25</strain>
        <strain evidence="2">0910TB04</strain>
    </source>
</reference>